<dbReference type="InterPro" id="IPR050807">
    <property type="entry name" value="TransReg_Diox_bact_type"/>
</dbReference>
<dbReference type="Pfam" id="PF07883">
    <property type="entry name" value="Cupin_2"/>
    <property type="match status" value="1"/>
</dbReference>
<dbReference type="OrthoDB" id="5343295at2"/>
<gene>
    <name evidence="3" type="ordered locus">Sfum_1154</name>
</gene>
<feature type="domain" description="HTH cro/C1-type" evidence="2">
    <location>
        <begin position="22"/>
        <end position="76"/>
    </location>
</feature>
<dbReference type="GO" id="GO:0005829">
    <property type="term" value="C:cytosol"/>
    <property type="evidence" value="ECO:0007669"/>
    <property type="project" value="TreeGrafter"/>
</dbReference>
<dbReference type="RefSeq" id="WP_011698018.1">
    <property type="nucleotide sequence ID" value="NC_008554.1"/>
</dbReference>
<dbReference type="PANTHER" id="PTHR46797:SF19">
    <property type="entry name" value="BLL2473 PROTEIN"/>
    <property type="match status" value="1"/>
</dbReference>
<organism evidence="3 4">
    <name type="scientific">Syntrophobacter fumaroxidans (strain DSM 10017 / MPOB)</name>
    <dbReference type="NCBI Taxonomy" id="335543"/>
    <lineage>
        <taxon>Bacteria</taxon>
        <taxon>Pseudomonadati</taxon>
        <taxon>Thermodesulfobacteriota</taxon>
        <taxon>Syntrophobacteria</taxon>
        <taxon>Syntrophobacterales</taxon>
        <taxon>Syntrophobacteraceae</taxon>
        <taxon>Syntrophobacter</taxon>
    </lineage>
</organism>
<dbReference type="GO" id="GO:0003700">
    <property type="term" value="F:DNA-binding transcription factor activity"/>
    <property type="evidence" value="ECO:0007669"/>
    <property type="project" value="TreeGrafter"/>
</dbReference>
<dbReference type="PANTHER" id="PTHR46797">
    <property type="entry name" value="HTH-TYPE TRANSCRIPTIONAL REGULATOR"/>
    <property type="match status" value="1"/>
</dbReference>
<dbReference type="Gene3D" id="2.60.120.10">
    <property type="entry name" value="Jelly Rolls"/>
    <property type="match status" value="1"/>
</dbReference>
<evidence type="ECO:0000313" key="3">
    <source>
        <dbReference type="EMBL" id="ABK16847.1"/>
    </source>
</evidence>
<dbReference type="Pfam" id="PF01381">
    <property type="entry name" value="HTH_3"/>
    <property type="match status" value="1"/>
</dbReference>
<protein>
    <submittedName>
        <fullName evidence="3">Transcriptional regulator, XRE family</fullName>
    </submittedName>
</protein>
<evidence type="ECO:0000259" key="2">
    <source>
        <dbReference type="PROSITE" id="PS50943"/>
    </source>
</evidence>
<dbReference type="CDD" id="cd02209">
    <property type="entry name" value="cupin_XRE_C"/>
    <property type="match status" value="1"/>
</dbReference>
<dbReference type="GO" id="GO:0003677">
    <property type="term" value="F:DNA binding"/>
    <property type="evidence" value="ECO:0007669"/>
    <property type="project" value="UniProtKB-KW"/>
</dbReference>
<dbReference type="HOGENOM" id="CLU_085376_3_2_7"/>
<dbReference type="Gene3D" id="1.10.260.40">
    <property type="entry name" value="lambda repressor-like DNA-binding domains"/>
    <property type="match status" value="1"/>
</dbReference>
<name>A0LHE5_SYNFM</name>
<dbReference type="InterPro" id="IPR014710">
    <property type="entry name" value="RmlC-like_jellyroll"/>
</dbReference>
<keyword evidence="1" id="KW-0238">DNA-binding</keyword>
<dbReference type="InParanoid" id="A0LHE5"/>
<dbReference type="SUPFAM" id="SSF51182">
    <property type="entry name" value="RmlC-like cupins"/>
    <property type="match status" value="1"/>
</dbReference>
<dbReference type="SUPFAM" id="SSF47413">
    <property type="entry name" value="lambda repressor-like DNA-binding domains"/>
    <property type="match status" value="1"/>
</dbReference>
<dbReference type="eggNOG" id="COG1396">
    <property type="taxonomic scope" value="Bacteria"/>
</dbReference>
<accession>A0LHE5</accession>
<dbReference type="InterPro" id="IPR010982">
    <property type="entry name" value="Lambda_DNA-bd_dom_sf"/>
</dbReference>
<dbReference type="InterPro" id="IPR011051">
    <property type="entry name" value="RmlC_Cupin_sf"/>
</dbReference>
<dbReference type="InterPro" id="IPR013096">
    <property type="entry name" value="Cupin_2"/>
</dbReference>
<dbReference type="CDD" id="cd00093">
    <property type="entry name" value="HTH_XRE"/>
    <property type="match status" value="1"/>
</dbReference>
<dbReference type="KEGG" id="sfu:Sfum_1154"/>
<evidence type="ECO:0000313" key="4">
    <source>
        <dbReference type="Proteomes" id="UP000001784"/>
    </source>
</evidence>
<dbReference type="InterPro" id="IPR001387">
    <property type="entry name" value="Cro/C1-type_HTH"/>
</dbReference>
<dbReference type="SMART" id="SM00530">
    <property type="entry name" value="HTH_XRE"/>
    <property type="match status" value="1"/>
</dbReference>
<reference evidence="3 4" key="1">
    <citation type="submission" date="2006-10" db="EMBL/GenBank/DDBJ databases">
        <title>Complete sequence of Syntrophobacter fumaroxidans MPOB.</title>
        <authorList>
            <consortium name="US DOE Joint Genome Institute"/>
            <person name="Copeland A."/>
            <person name="Lucas S."/>
            <person name="Lapidus A."/>
            <person name="Barry K."/>
            <person name="Detter J.C."/>
            <person name="Glavina del Rio T."/>
            <person name="Hammon N."/>
            <person name="Israni S."/>
            <person name="Pitluck S."/>
            <person name="Goltsman E.G."/>
            <person name="Martinez M."/>
            <person name="Schmutz J."/>
            <person name="Larimer F."/>
            <person name="Land M."/>
            <person name="Hauser L."/>
            <person name="Kyrpides N."/>
            <person name="Kim E."/>
            <person name="Boone D.R."/>
            <person name="Brockman F."/>
            <person name="Culley D."/>
            <person name="Ferry J."/>
            <person name="Gunsalus R."/>
            <person name="McInerney M.J."/>
            <person name="Morrison M."/>
            <person name="Plugge C."/>
            <person name="Rohlin L."/>
            <person name="Scholten J."/>
            <person name="Sieber J."/>
            <person name="Stams A.J.M."/>
            <person name="Worm P."/>
            <person name="Henstra A.M."/>
            <person name="Richardson P."/>
        </authorList>
    </citation>
    <scope>NUCLEOTIDE SEQUENCE [LARGE SCALE GENOMIC DNA]</scope>
    <source>
        <strain evidence="4">DSM 10017 / MPOB</strain>
    </source>
</reference>
<sequence>MVQTNDEDISIAVKAFNIGNKVRELRQKNHLTLQDLAVKTGLSKPFLSQIENNKVVPPVATLFRLARALKVALGHFFQESVEDDRIAITRKKERVRLDRRPHQEKGLVHYIYTALETKKSNKSMEPFLVEFPTQEKEEMVFLSHEGEEFLYVMEGQVEFRTLDRVETLDPGDSIYIESELSHSFRRVGNETARALAVVCKRHAY</sequence>
<dbReference type="Proteomes" id="UP000001784">
    <property type="component" value="Chromosome"/>
</dbReference>
<dbReference type="EMBL" id="CP000478">
    <property type="protein sequence ID" value="ABK16847.1"/>
    <property type="molecule type" value="Genomic_DNA"/>
</dbReference>
<dbReference type="STRING" id="335543.Sfum_1154"/>
<dbReference type="PROSITE" id="PS50943">
    <property type="entry name" value="HTH_CROC1"/>
    <property type="match status" value="1"/>
</dbReference>
<dbReference type="eggNOG" id="COG1917">
    <property type="taxonomic scope" value="Bacteria"/>
</dbReference>
<dbReference type="AlphaFoldDB" id="A0LHE5"/>
<proteinExistence type="predicted"/>
<evidence type="ECO:0000256" key="1">
    <source>
        <dbReference type="ARBA" id="ARBA00023125"/>
    </source>
</evidence>
<dbReference type="FunCoup" id="A0LHE5">
    <property type="interactions" value="79"/>
</dbReference>
<keyword evidence="4" id="KW-1185">Reference proteome</keyword>